<feature type="region of interest" description="Disordered" evidence="1">
    <location>
        <begin position="346"/>
        <end position="377"/>
    </location>
</feature>
<accession>N1ZN19</accession>
<dbReference type="HOGENOM" id="CLU_062192_0_0_9"/>
<evidence type="ECO:0000313" key="3">
    <source>
        <dbReference type="Proteomes" id="UP000012589"/>
    </source>
</evidence>
<name>N1ZN19_9FIRM</name>
<proteinExistence type="predicted"/>
<dbReference type="STRING" id="1235802.C823_06063"/>
<protein>
    <recommendedName>
        <fullName evidence="4">HNH endonuclease 5 domain-containing protein</fullName>
    </recommendedName>
</protein>
<evidence type="ECO:0008006" key="4">
    <source>
        <dbReference type="Google" id="ProtNLM"/>
    </source>
</evidence>
<comment type="caution">
    <text evidence="2">The sequence shown here is derived from an EMBL/GenBank/DDBJ whole genome shotgun (WGS) entry which is preliminary data.</text>
</comment>
<organism evidence="2 3">
    <name type="scientific">Eubacterium plexicaudatum ASF492</name>
    <dbReference type="NCBI Taxonomy" id="1235802"/>
    <lineage>
        <taxon>Bacteria</taxon>
        <taxon>Bacillati</taxon>
        <taxon>Bacillota</taxon>
        <taxon>Clostridia</taxon>
        <taxon>Eubacteriales</taxon>
        <taxon>Eubacteriaceae</taxon>
        <taxon>Eubacterium</taxon>
    </lineage>
</organism>
<gene>
    <name evidence="2" type="ORF">C823_06063</name>
</gene>
<evidence type="ECO:0000256" key="1">
    <source>
        <dbReference type="SAM" id="MobiDB-lite"/>
    </source>
</evidence>
<keyword evidence="3" id="KW-1185">Reference proteome</keyword>
<reference evidence="2 3" key="1">
    <citation type="journal article" date="2014" name="Genome Announc.">
        <title>Draft genome sequences of the altered schaedler flora, a defined bacterial community from gnotobiotic mice.</title>
        <authorList>
            <person name="Wannemuehler M.J."/>
            <person name="Overstreet A.M."/>
            <person name="Ward D.V."/>
            <person name="Phillips G.J."/>
        </authorList>
    </citation>
    <scope>NUCLEOTIDE SEQUENCE [LARGE SCALE GENOMIC DNA]</scope>
    <source>
        <strain evidence="2 3">ASF492</strain>
    </source>
</reference>
<evidence type="ECO:0000313" key="2">
    <source>
        <dbReference type="EMBL" id="EMZ17296.1"/>
    </source>
</evidence>
<dbReference type="PATRIC" id="fig|1235802.3.peg.6404"/>
<sequence length="377" mass="43727">MLWNWNSTGIILPSDNKMIRRPSGLITPMTDIERQAEYFCSKYDCIAYYRAIPGNGLHPIHIKDKKEKICRFCRRDSSKTKFKDDCHAISELIGNKSIFLDNECVDCNKFFGRRLEDEFAKYLGPARTVSQTIGKEGVPSYKKMNGTFRMDVTDKETVIQDVIDSGNTEIFEDHMEFHLVKDTYVPIAAFKALVFMALSIMPENEFKVFESTIDWLREESHNNSKYNMDDYASRVIERFVPGPKPLPIQVWVARRKPNIYDAPYCQFVLEFDNYSFQIMVPCPEKDAILLWTNFKILVFPSTFDINEKDYRKFGYTGLHVKNLSGKEKVKGEKSELCISFDEKKEDFSSKGKKMQDMADEHGVKALKPLKEKRGSDC</sequence>
<dbReference type="eggNOG" id="COG1396">
    <property type="taxonomic scope" value="Bacteria"/>
</dbReference>
<dbReference type="EMBL" id="AQFT01000212">
    <property type="protein sequence ID" value="EMZ17296.1"/>
    <property type="molecule type" value="Genomic_DNA"/>
</dbReference>
<dbReference type="Proteomes" id="UP000012589">
    <property type="component" value="Unassembled WGS sequence"/>
</dbReference>
<dbReference type="AlphaFoldDB" id="N1ZN19"/>
<dbReference type="OrthoDB" id="255953at2"/>